<name>A0A841E4Y6_9ACTN</name>
<reference evidence="2 3" key="1">
    <citation type="submission" date="2020-08" db="EMBL/GenBank/DDBJ databases">
        <title>Sequencing the genomes of 1000 actinobacteria strains.</title>
        <authorList>
            <person name="Klenk H.-P."/>
        </authorList>
    </citation>
    <scope>NUCLEOTIDE SEQUENCE [LARGE SCALE GENOMIC DNA]</scope>
    <source>
        <strain evidence="2 3">DSM 44593</strain>
    </source>
</reference>
<dbReference type="GO" id="GO:0006313">
    <property type="term" value="P:DNA transposition"/>
    <property type="evidence" value="ECO:0007669"/>
    <property type="project" value="InterPro"/>
</dbReference>
<protein>
    <recommendedName>
        <fullName evidence="1">Tn3 transposase DDE domain-containing protein</fullName>
    </recommendedName>
</protein>
<organism evidence="2 3">
    <name type="scientific">Streptomonospora salina</name>
    <dbReference type="NCBI Taxonomy" id="104205"/>
    <lineage>
        <taxon>Bacteria</taxon>
        <taxon>Bacillati</taxon>
        <taxon>Actinomycetota</taxon>
        <taxon>Actinomycetes</taxon>
        <taxon>Streptosporangiales</taxon>
        <taxon>Nocardiopsidaceae</taxon>
        <taxon>Streptomonospora</taxon>
    </lineage>
</organism>
<dbReference type="GO" id="GO:0004803">
    <property type="term" value="F:transposase activity"/>
    <property type="evidence" value="ECO:0007669"/>
    <property type="project" value="InterPro"/>
</dbReference>
<dbReference type="AlphaFoldDB" id="A0A841E4Y6"/>
<evidence type="ECO:0000313" key="3">
    <source>
        <dbReference type="Proteomes" id="UP000578077"/>
    </source>
</evidence>
<comment type="caution">
    <text evidence="2">The sequence shown here is derived from an EMBL/GenBank/DDBJ whole genome shotgun (WGS) entry which is preliminary data.</text>
</comment>
<keyword evidence="3" id="KW-1185">Reference proteome</keyword>
<evidence type="ECO:0000259" key="1">
    <source>
        <dbReference type="Pfam" id="PF01526"/>
    </source>
</evidence>
<gene>
    <name evidence="2" type="ORF">HNR25_000019</name>
</gene>
<sequence length="66" mass="7287">MLALHILQVCLVYVNTLMLQEVLAEPEWQDALTAKDRSGLTPLFSSNMNPYGDIRLNTGNRLALGG</sequence>
<proteinExistence type="predicted"/>
<dbReference type="EMBL" id="JACHLY010000001">
    <property type="protein sequence ID" value="MBB5996268.1"/>
    <property type="molecule type" value="Genomic_DNA"/>
</dbReference>
<accession>A0A841E4Y6</accession>
<feature type="domain" description="Tn3 transposase DDE" evidence="1">
    <location>
        <begin position="2"/>
        <end position="53"/>
    </location>
</feature>
<evidence type="ECO:0000313" key="2">
    <source>
        <dbReference type="EMBL" id="MBB5996268.1"/>
    </source>
</evidence>
<dbReference type="Pfam" id="PF01526">
    <property type="entry name" value="DDE_Tnp_Tn3"/>
    <property type="match status" value="1"/>
</dbReference>
<dbReference type="InterPro" id="IPR002513">
    <property type="entry name" value="Tn3_Tnp_DDE_dom"/>
</dbReference>
<dbReference type="Proteomes" id="UP000578077">
    <property type="component" value="Unassembled WGS sequence"/>
</dbReference>